<comment type="caution">
    <text evidence="1">The sequence shown here is derived from an EMBL/GenBank/DDBJ whole genome shotgun (WGS) entry which is preliminary data.</text>
</comment>
<sequence>MSSFARILREEHRAVRTALNDMAPVMKPDDLLDFTGRFALLWKVIDGHDKNAFKAGEDDLVKAAPHMEPGNPRGLQNRVIYALTTSAFLRGDELVNLELHHLVRIYP</sequence>
<dbReference type="AlphaFoldDB" id="A0A6A0AB54"/>
<feature type="non-terminal residue" evidence="1">
    <location>
        <position position="107"/>
    </location>
</feature>
<name>A0A6A0AB54_HAELA</name>
<evidence type="ECO:0000313" key="2">
    <source>
        <dbReference type="Proteomes" id="UP000485058"/>
    </source>
</evidence>
<dbReference type="Proteomes" id="UP000485058">
    <property type="component" value="Unassembled WGS sequence"/>
</dbReference>
<protein>
    <submittedName>
        <fullName evidence="1">Uncharacterized protein</fullName>
    </submittedName>
</protein>
<gene>
    <name evidence="1" type="ORF">HaLaN_28601</name>
</gene>
<dbReference type="EMBL" id="BLLF01004565">
    <property type="protein sequence ID" value="GFH29862.1"/>
    <property type="molecule type" value="Genomic_DNA"/>
</dbReference>
<organism evidence="1 2">
    <name type="scientific">Haematococcus lacustris</name>
    <name type="common">Green alga</name>
    <name type="synonym">Haematococcus pluvialis</name>
    <dbReference type="NCBI Taxonomy" id="44745"/>
    <lineage>
        <taxon>Eukaryota</taxon>
        <taxon>Viridiplantae</taxon>
        <taxon>Chlorophyta</taxon>
        <taxon>core chlorophytes</taxon>
        <taxon>Chlorophyceae</taxon>
        <taxon>CS clade</taxon>
        <taxon>Chlamydomonadales</taxon>
        <taxon>Haematococcaceae</taxon>
        <taxon>Haematococcus</taxon>
    </lineage>
</organism>
<keyword evidence="2" id="KW-1185">Reference proteome</keyword>
<proteinExistence type="predicted"/>
<evidence type="ECO:0000313" key="1">
    <source>
        <dbReference type="EMBL" id="GFH29862.1"/>
    </source>
</evidence>
<reference evidence="1 2" key="1">
    <citation type="submission" date="2020-02" db="EMBL/GenBank/DDBJ databases">
        <title>Draft genome sequence of Haematococcus lacustris strain NIES-144.</title>
        <authorList>
            <person name="Morimoto D."/>
            <person name="Nakagawa S."/>
            <person name="Yoshida T."/>
            <person name="Sawayama S."/>
        </authorList>
    </citation>
    <scope>NUCLEOTIDE SEQUENCE [LARGE SCALE GENOMIC DNA]</scope>
    <source>
        <strain evidence="1 2">NIES-144</strain>
    </source>
</reference>
<accession>A0A6A0AB54</accession>